<keyword evidence="3 7" id="KW-0645">Protease</keyword>
<comment type="catalytic activity">
    <reaction evidence="1 7">
        <text>Thiol-dependent hydrolysis of ester, thioester, amide, peptide and isopeptide bonds formed by the C-terminal Gly of ubiquitin (a 76-residue protein attached to proteins as an intracellular targeting signal).</text>
        <dbReference type="EC" id="3.4.19.12"/>
    </reaction>
</comment>
<keyword evidence="6 7" id="KW-0788">Thiol protease</keyword>
<dbReference type="PANTHER" id="PTHR24006">
    <property type="entry name" value="UBIQUITIN CARBOXYL-TERMINAL HYDROLASE"/>
    <property type="match status" value="1"/>
</dbReference>
<feature type="compositionally biased region" description="Basic and acidic residues" evidence="8">
    <location>
        <begin position="728"/>
        <end position="740"/>
    </location>
</feature>
<dbReference type="Gene3D" id="3.90.70.10">
    <property type="entry name" value="Cysteine proteinases"/>
    <property type="match status" value="1"/>
</dbReference>
<comment type="caution">
    <text evidence="10">The sequence shown here is derived from an EMBL/GenBank/DDBJ whole genome shotgun (WGS) entry which is preliminary data.</text>
</comment>
<evidence type="ECO:0000313" key="11">
    <source>
        <dbReference type="Proteomes" id="UP001651158"/>
    </source>
</evidence>
<protein>
    <recommendedName>
        <fullName evidence="7">Ubiquitin carboxyl-terminal hydrolase</fullName>
        <ecNumber evidence="7">3.4.19.12</ecNumber>
    </recommendedName>
</protein>
<dbReference type="SUPFAM" id="SSF54001">
    <property type="entry name" value="Cysteine proteinases"/>
    <property type="match status" value="1"/>
</dbReference>
<dbReference type="EMBL" id="JAKROA010000005">
    <property type="protein sequence ID" value="KAL5106844.1"/>
    <property type="molecule type" value="Genomic_DNA"/>
</dbReference>
<accession>A0ABR4QAX6</accession>
<dbReference type="PROSITE" id="PS00972">
    <property type="entry name" value="USP_1"/>
    <property type="match status" value="1"/>
</dbReference>
<feature type="region of interest" description="Disordered" evidence="8">
    <location>
        <begin position="600"/>
        <end position="773"/>
    </location>
</feature>
<feature type="region of interest" description="Disordered" evidence="8">
    <location>
        <begin position="483"/>
        <end position="517"/>
    </location>
</feature>
<evidence type="ECO:0000256" key="8">
    <source>
        <dbReference type="SAM" id="MobiDB-lite"/>
    </source>
</evidence>
<dbReference type="InterPro" id="IPR018200">
    <property type="entry name" value="USP_CS"/>
</dbReference>
<evidence type="ECO:0000256" key="3">
    <source>
        <dbReference type="ARBA" id="ARBA00022670"/>
    </source>
</evidence>
<evidence type="ECO:0000256" key="1">
    <source>
        <dbReference type="ARBA" id="ARBA00000707"/>
    </source>
</evidence>
<evidence type="ECO:0000256" key="7">
    <source>
        <dbReference type="RuleBase" id="RU366025"/>
    </source>
</evidence>
<sequence length="773" mass="85024">MTLSVQSAVYQSGAHSSFDGSQLEQDRLSPHHQDYRNNTAVQSFPAPPQHIPSVNINAAIASSLKLKNSGPPSQQMDSSLGLLNKIISFHKSPATPLDNIIMAHIEHMPNSTVLLNTRSEKSMCCPKAPLLFTDTELIRCCKGAQSALPRVNLGLRNAGNTCYLNSVLQCLLATGALLYFVREKHCKPGVCIYANNKNGRRFCALCALFRLFQEHGQQNNHSLVPQSGSDFLNRTSLGSTTPALFATNVRAVCPNLRVYAQEDAHEYLLGLLSRMEESVVSGVGKLPRSTLDTNVIRRIFGGVTRSEVTCNACHKVSLRNDQWFNLSMDITYARSLQQCLVNYTQTEILQGANAYKCETCQQLRHAKRCCRVFRAPPILIVQFNRFSRSQKLDFHVDFPASFNMRPHMTPSSGPPVVYHLYATLNHEGITCRSGHYVAFSKRRNQWFFHNDNVVTSTTQEYVLRQSPYLLFYQLASPEAVLGPTSVGSNGGQLGQDTKPSGSTPTSTSPQLGPSRTLLSRENIDIASIPLPPGPARPKPAFIFHPRVLAKPTPLLPQSSSAPSVGILASKTPESQVSTNDAKWTETEINGKPTVNEAAVAAALSPSHASRSSSGTTNVASELQKPRKYSSPRLPNDGGRLKQAMASSRSVSSNNVAHNRSTVAACSSSSSGGSGSGSESTETSVEWIPMTKSDLLQQQPSRKRTHGDCCSVRSPSTPDDESSVPAKMLKRDCSEGGDVLRKFHHSKRHKKLRSHKRKHRHHRKHRHKRRRSRG</sequence>
<dbReference type="Proteomes" id="UP001651158">
    <property type="component" value="Unassembled WGS sequence"/>
</dbReference>
<reference evidence="10 11" key="1">
    <citation type="journal article" date="2022" name="Front. Cell. Infect. Microbiol.">
        <title>The Genomes of Two Strains of Taenia crassiceps the Animal Model for the Study of Human Cysticercosis.</title>
        <authorList>
            <person name="Bobes R.J."/>
            <person name="Estrada K."/>
            <person name="Rios-Valencia D.G."/>
            <person name="Calderon-Gallegos A."/>
            <person name="de la Torre P."/>
            <person name="Carrero J.C."/>
            <person name="Sanchez-Flores A."/>
            <person name="Laclette J.P."/>
        </authorList>
    </citation>
    <scope>NUCLEOTIDE SEQUENCE [LARGE SCALE GENOMIC DNA]</scope>
    <source>
        <strain evidence="10">WFUcys</strain>
    </source>
</reference>
<dbReference type="PROSITE" id="PS00973">
    <property type="entry name" value="USP_2"/>
    <property type="match status" value="1"/>
</dbReference>
<evidence type="ECO:0000256" key="2">
    <source>
        <dbReference type="ARBA" id="ARBA00009085"/>
    </source>
</evidence>
<dbReference type="EC" id="3.4.19.12" evidence="7"/>
<gene>
    <name evidence="10" type="ORF">TcWFU_005323</name>
</gene>
<dbReference type="GO" id="GO:0016787">
    <property type="term" value="F:hydrolase activity"/>
    <property type="evidence" value="ECO:0007669"/>
    <property type="project" value="UniProtKB-KW"/>
</dbReference>
<feature type="compositionally biased region" description="Basic residues" evidence="8">
    <location>
        <begin position="741"/>
        <end position="773"/>
    </location>
</feature>
<name>A0ABR4QAX6_9CEST</name>
<dbReference type="InterPro" id="IPR038765">
    <property type="entry name" value="Papain-like_cys_pep_sf"/>
</dbReference>
<feature type="compositionally biased region" description="Low complexity" evidence="8">
    <location>
        <begin position="497"/>
        <end position="514"/>
    </location>
</feature>
<keyword evidence="11" id="KW-1185">Reference proteome</keyword>
<evidence type="ECO:0000256" key="6">
    <source>
        <dbReference type="ARBA" id="ARBA00022807"/>
    </source>
</evidence>
<dbReference type="PANTHER" id="PTHR24006:SF758">
    <property type="entry name" value="UBIQUITIN CARBOXYL-TERMINAL HYDROLASE 36"/>
    <property type="match status" value="1"/>
</dbReference>
<feature type="domain" description="USP" evidence="9">
    <location>
        <begin position="153"/>
        <end position="475"/>
    </location>
</feature>
<keyword evidence="4 7" id="KW-0833">Ubl conjugation pathway</keyword>
<evidence type="ECO:0000259" key="9">
    <source>
        <dbReference type="PROSITE" id="PS50235"/>
    </source>
</evidence>
<dbReference type="InterPro" id="IPR050164">
    <property type="entry name" value="Peptidase_C19"/>
</dbReference>
<evidence type="ECO:0000256" key="4">
    <source>
        <dbReference type="ARBA" id="ARBA00022786"/>
    </source>
</evidence>
<feature type="compositionally biased region" description="Low complexity" evidence="8">
    <location>
        <begin position="600"/>
        <end position="613"/>
    </location>
</feature>
<feature type="compositionally biased region" description="Low complexity" evidence="8">
    <location>
        <begin position="645"/>
        <end position="683"/>
    </location>
</feature>
<dbReference type="Pfam" id="PF00443">
    <property type="entry name" value="UCH"/>
    <property type="match status" value="1"/>
</dbReference>
<proteinExistence type="inferred from homology"/>
<organism evidence="10 11">
    <name type="scientific">Taenia crassiceps</name>
    <dbReference type="NCBI Taxonomy" id="6207"/>
    <lineage>
        <taxon>Eukaryota</taxon>
        <taxon>Metazoa</taxon>
        <taxon>Spiralia</taxon>
        <taxon>Lophotrochozoa</taxon>
        <taxon>Platyhelminthes</taxon>
        <taxon>Cestoda</taxon>
        <taxon>Eucestoda</taxon>
        <taxon>Cyclophyllidea</taxon>
        <taxon>Taeniidae</taxon>
        <taxon>Taenia</taxon>
    </lineage>
</organism>
<evidence type="ECO:0000313" key="10">
    <source>
        <dbReference type="EMBL" id="KAL5106844.1"/>
    </source>
</evidence>
<keyword evidence="5 7" id="KW-0378">Hydrolase</keyword>
<evidence type="ECO:0000256" key="5">
    <source>
        <dbReference type="ARBA" id="ARBA00022801"/>
    </source>
</evidence>
<dbReference type="InterPro" id="IPR028889">
    <property type="entry name" value="USP"/>
</dbReference>
<comment type="similarity">
    <text evidence="2 7">Belongs to the peptidase C19 family.</text>
</comment>
<dbReference type="PROSITE" id="PS50235">
    <property type="entry name" value="USP_3"/>
    <property type="match status" value="1"/>
</dbReference>
<dbReference type="InterPro" id="IPR001394">
    <property type="entry name" value="Peptidase_C19_UCH"/>
</dbReference>